<dbReference type="GO" id="GO:0000123">
    <property type="term" value="C:histone acetyltransferase complex"/>
    <property type="evidence" value="ECO:0007669"/>
    <property type="project" value="TreeGrafter"/>
</dbReference>
<evidence type="ECO:0000256" key="1">
    <source>
        <dbReference type="ARBA" id="ARBA00004123"/>
    </source>
</evidence>
<keyword evidence="3" id="KW-0808">Transferase</keyword>
<dbReference type="GO" id="GO:0003713">
    <property type="term" value="F:transcription coactivator activity"/>
    <property type="evidence" value="ECO:0007669"/>
    <property type="project" value="TreeGrafter"/>
</dbReference>
<dbReference type="InterPro" id="IPR003101">
    <property type="entry name" value="KIX_dom"/>
</dbReference>
<evidence type="ECO:0000313" key="11">
    <source>
        <dbReference type="Proteomes" id="UP000887540"/>
    </source>
</evidence>
<dbReference type="EC" id="2.3.1.48" evidence="2"/>
<keyword evidence="7" id="KW-0539">Nucleus</keyword>
<evidence type="ECO:0000256" key="4">
    <source>
        <dbReference type="ARBA" id="ARBA00022853"/>
    </source>
</evidence>
<dbReference type="SUPFAM" id="SSF47040">
    <property type="entry name" value="Kix domain of CBP (creb binding protein)"/>
    <property type="match status" value="1"/>
</dbReference>
<feature type="region of interest" description="Disordered" evidence="9">
    <location>
        <begin position="108"/>
        <end position="132"/>
    </location>
</feature>
<dbReference type="GO" id="GO:0005667">
    <property type="term" value="C:transcription regulator complex"/>
    <property type="evidence" value="ECO:0007669"/>
    <property type="project" value="TreeGrafter"/>
</dbReference>
<protein>
    <recommendedName>
        <fullName evidence="2">histone acetyltransferase</fullName>
        <ecNumber evidence="2">2.3.1.48</ecNumber>
    </recommendedName>
</protein>
<evidence type="ECO:0000256" key="7">
    <source>
        <dbReference type="ARBA" id="ARBA00023242"/>
    </source>
</evidence>
<evidence type="ECO:0000256" key="6">
    <source>
        <dbReference type="ARBA" id="ARBA00023163"/>
    </source>
</evidence>
<keyword evidence="6" id="KW-0804">Transcription</keyword>
<evidence type="ECO:0000256" key="3">
    <source>
        <dbReference type="ARBA" id="ARBA00022679"/>
    </source>
</evidence>
<dbReference type="PROSITE" id="PS50952">
    <property type="entry name" value="KIX"/>
    <property type="match status" value="1"/>
</dbReference>
<dbReference type="GO" id="GO:0031490">
    <property type="term" value="F:chromatin DNA binding"/>
    <property type="evidence" value="ECO:0007669"/>
    <property type="project" value="TreeGrafter"/>
</dbReference>
<dbReference type="Proteomes" id="UP000887540">
    <property type="component" value="Unplaced"/>
</dbReference>
<keyword evidence="4" id="KW-0156">Chromatin regulator</keyword>
<dbReference type="WBParaSite" id="ACRNAN_scaffold9261.g25470.t1">
    <property type="protein sequence ID" value="ACRNAN_scaffold9261.g25470.t1"/>
    <property type="gene ID" value="ACRNAN_scaffold9261.g25470"/>
</dbReference>
<feature type="compositionally biased region" description="Basic and acidic residues" evidence="9">
    <location>
        <begin position="108"/>
        <end position="121"/>
    </location>
</feature>
<dbReference type="PANTHER" id="PTHR13808">
    <property type="entry name" value="CBP/P300-RELATED"/>
    <property type="match status" value="1"/>
</dbReference>
<dbReference type="GO" id="GO:0004402">
    <property type="term" value="F:histone acetyltransferase activity"/>
    <property type="evidence" value="ECO:0007669"/>
    <property type="project" value="InterPro"/>
</dbReference>
<dbReference type="Gene3D" id="1.10.246.20">
    <property type="entry name" value="Coactivator CBP, KIX domain"/>
    <property type="match status" value="1"/>
</dbReference>
<organism evidence="11 12">
    <name type="scientific">Acrobeloides nanus</name>
    <dbReference type="NCBI Taxonomy" id="290746"/>
    <lineage>
        <taxon>Eukaryota</taxon>
        <taxon>Metazoa</taxon>
        <taxon>Ecdysozoa</taxon>
        <taxon>Nematoda</taxon>
        <taxon>Chromadorea</taxon>
        <taxon>Rhabditida</taxon>
        <taxon>Tylenchina</taxon>
        <taxon>Cephalobomorpha</taxon>
        <taxon>Cephaloboidea</taxon>
        <taxon>Cephalobidae</taxon>
        <taxon>Acrobeloides</taxon>
    </lineage>
</organism>
<name>A0A914ELH2_9BILA</name>
<dbReference type="InterPro" id="IPR036529">
    <property type="entry name" value="KIX_dom_sf"/>
</dbReference>
<dbReference type="GO" id="GO:0045944">
    <property type="term" value="P:positive regulation of transcription by RNA polymerase II"/>
    <property type="evidence" value="ECO:0007669"/>
    <property type="project" value="TreeGrafter"/>
</dbReference>
<evidence type="ECO:0000259" key="10">
    <source>
        <dbReference type="PROSITE" id="PS50952"/>
    </source>
</evidence>
<proteinExistence type="predicted"/>
<dbReference type="PANTHER" id="PTHR13808:SF1">
    <property type="entry name" value="HISTONE ACETYLTRANSFERASE"/>
    <property type="match status" value="1"/>
</dbReference>
<evidence type="ECO:0000256" key="9">
    <source>
        <dbReference type="SAM" id="MobiDB-lite"/>
    </source>
</evidence>
<accession>A0A914ELH2</accession>
<reference evidence="12" key="1">
    <citation type="submission" date="2022-11" db="UniProtKB">
        <authorList>
            <consortium name="WormBaseParasite"/>
        </authorList>
    </citation>
    <scope>IDENTIFICATION</scope>
</reference>
<dbReference type="Pfam" id="PF02172">
    <property type="entry name" value="KIX"/>
    <property type="match status" value="1"/>
</dbReference>
<sequence length="184" mass="21294">MSKRFVDIHIESSFGPLPPPDPPAQEKKWHAYFTNDLRNHLVWTLIKAIFPSFYFAIHDQRIKDVISYARQREKDIFEIANDREEYYHLLAEKIYKIQKMLQEKKNQRLHEKLRRGGDSDRGSGSSGMNILQPSSVQNGAAIIAEIKQELVNTTASFNVGLLKRPIKEEQGCSSTDYEFVLLID</sequence>
<evidence type="ECO:0000256" key="5">
    <source>
        <dbReference type="ARBA" id="ARBA00023015"/>
    </source>
</evidence>
<keyword evidence="11" id="KW-1185">Reference proteome</keyword>
<feature type="domain" description="KIX" evidence="10">
    <location>
        <begin position="24"/>
        <end position="102"/>
    </location>
</feature>
<evidence type="ECO:0000313" key="12">
    <source>
        <dbReference type="WBParaSite" id="ACRNAN_scaffold9261.g25470.t1"/>
    </source>
</evidence>
<dbReference type="GO" id="GO:0005634">
    <property type="term" value="C:nucleus"/>
    <property type="evidence" value="ECO:0007669"/>
    <property type="project" value="UniProtKB-SubCell"/>
</dbReference>
<comment type="subcellular location">
    <subcellularLocation>
        <location evidence="1">Nucleus</location>
    </subcellularLocation>
</comment>
<evidence type="ECO:0000256" key="2">
    <source>
        <dbReference type="ARBA" id="ARBA00013184"/>
    </source>
</evidence>
<dbReference type="InterPro" id="IPR013178">
    <property type="entry name" value="Histone_AcTrfase_Rtt109/CBP"/>
</dbReference>
<evidence type="ECO:0000256" key="8">
    <source>
        <dbReference type="ARBA" id="ARBA00048017"/>
    </source>
</evidence>
<keyword evidence="5" id="KW-0805">Transcription regulation</keyword>
<dbReference type="AlphaFoldDB" id="A0A914ELH2"/>
<comment type="catalytic activity">
    <reaction evidence="8">
        <text>L-lysyl-[protein] + acetyl-CoA = N(6)-acetyl-L-lysyl-[protein] + CoA + H(+)</text>
        <dbReference type="Rhea" id="RHEA:45948"/>
        <dbReference type="Rhea" id="RHEA-COMP:9752"/>
        <dbReference type="Rhea" id="RHEA-COMP:10731"/>
        <dbReference type="ChEBI" id="CHEBI:15378"/>
        <dbReference type="ChEBI" id="CHEBI:29969"/>
        <dbReference type="ChEBI" id="CHEBI:57287"/>
        <dbReference type="ChEBI" id="CHEBI:57288"/>
        <dbReference type="ChEBI" id="CHEBI:61930"/>
        <dbReference type="EC" id="2.3.1.48"/>
    </reaction>
</comment>